<evidence type="ECO:0000313" key="1">
    <source>
        <dbReference type="EMBL" id="RCN51980.1"/>
    </source>
</evidence>
<feature type="non-terminal residue" evidence="1">
    <location>
        <position position="1"/>
    </location>
</feature>
<proteinExistence type="predicted"/>
<protein>
    <submittedName>
        <fullName evidence="1">Uncharacterized protein</fullName>
    </submittedName>
</protein>
<accession>A0A368H9F7</accession>
<evidence type="ECO:0000313" key="2">
    <source>
        <dbReference type="Proteomes" id="UP000252519"/>
    </source>
</evidence>
<name>A0A368H9F7_ANCCA</name>
<dbReference type="EMBL" id="JOJR01000009">
    <property type="protein sequence ID" value="RCN51980.1"/>
    <property type="molecule type" value="Genomic_DNA"/>
</dbReference>
<reference evidence="1 2" key="1">
    <citation type="submission" date="2014-10" db="EMBL/GenBank/DDBJ databases">
        <title>Draft genome of the hookworm Ancylostoma caninum.</title>
        <authorList>
            <person name="Mitreva M."/>
        </authorList>
    </citation>
    <scope>NUCLEOTIDE SEQUENCE [LARGE SCALE GENOMIC DNA]</scope>
    <source>
        <strain evidence="1 2">Baltimore</strain>
    </source>
</reference>
<keyword evidence="2" id="KW-1185">Reference proteome</keyword>
<comment type="caution">
    <text evidence="1">The sequence shown here is derived from an EMBL/GenBank/DDBJ whole genome shotgun (WGS) entry which is preliminary data.</text>
</comment>
<sequence>LANASDYVNRTGDNGEFVGGIKSPLRHSPGTSVSIESLIGIDGIHCVCWLVVGCRELLVHPLGFSGGGTSKILLQERLWSTCCELKSLVGGEGSCQAWKGASPMKCESITSPEMAQFHHFQDFRCELMEIRGLSSYPSHIPEHSAPELADKTD</sequence>
<dbReference type="Proteomes" id="UP000252519">
    <property type="component" value="Unassembled WGS sequence"/>
</dbReference>
<organism evidence="1 2">
    <name type="scientific">Ancylostoma caninum</name>
    <name type="common">Dog hookworm</name>
    <dbReference type="NCBI Taxonomy" id="29170"/>
    <lineage>
        <taxon>Eukaryota</taxon>
        <taxon>Metazoa</taxon>
        <taxon>Ecdysozoa</taxon>
        <taxon>Nematoda</taxon>
        <taxon>Chromadorea</taxon>
        <taxon>Rhabditida</taxon>
        <taxon>Rhabditina</taxon>
        <taxon>Rhabditomorpha</taxon>
        <taxon>Strongyloidea</taxon>
        <taxon>Ancylostomatidae</taxon>
        <taxon>Ancylostomatinae</taxon>
        <taxon>Ancylostoma</taxon>
    </lineage>
</organism>
<dbReference type="AlphaFoldDB" id="A0A368H9F7"/>
<gene>
    <name evidence="1" type="ORF">ANCCAN_01767</name>
</gene>